<dbReference type="EMBL" id="CANTFK010000037">
    <property type="protein sequence ID" value="CAI5705301.1"/>
    <property type="molecule type" value="Genomic_DNA"/>
</dbReference>
<organism evidence="2 4">
    <name type="scientific">Peronospora farinosa</name>
    <dbReference type="NCBI Taxonomy" id="134698"/>
    <lineage>
        <taxon>Eukaryota</taxon>
        <taxon>Sar</taxon>
        <taxon>Stramenopiles</taxon>
        <taxon>Oomycota</taxon>
        <taxon>Peronosporomycetes</taxon>
        <taxon>Peronosporales</taxon>
        <taxon>Peronosporaceae</taxon>
        <taxon>Peronospora</taxon>
    </lineage>
</organism>
<evidence type="ECO:0000313" key="1">
    <source>
        <dbReference type="EMBL" id="CAH0485573.1"/>
    </source>
</evidence>
<reference evidence="1 3" key="1">
    <citation type="submission" date="2021-11" db="EMBL/GenBank/DDBJ databases">
        <authorList>
            <person name="Islam A."/>
            <person name="Islam S."/>
            <person name="Flora M.S."/>
            <person name="Rahman M."/>
            <person name="Ziaur R.M."/>
            <person name="Epstein J.H."/>
            <person name="Hassan M."/>
            <person name="Klassen M."/>
            <person name="Woodard K."/>
            <person name="Webb A."/>
            <person name="Webby R.J."/>
            <person name="El Zowalaty M.E."/>
        </authorList>
    </citation>
    <scope>NUCLEOTIDE SEQUENCE [LARGE SCALE GENOMIC DNA]</scope>
    <source>
        <strain evidence="1">Pf1</strain>
    </source>
</reference>
<comment type="caution">
    <text evidence="2">The sequence shown here is derived from an EMBL/GenBank/DDBJ whole genome shotgun (WGS) entry which is preliminary data.</text>
</comment>
<dbReference type="EMBL" id="CAKLBC010000256">
    <property type="protein sequence ID" value="CAH0485573.1"/>
    <property type="molecule type" value="Genomic_DNA"/>
</dbReference>
<evidence type="ECO:0000313" key="4">
    <source>
        <dbReference type="Proteomes" id="UP001159659"/>
    </source>
</evidence>
<sequence>MLESGQKMDVDDDAQAADLAAMFPQPGKGRTMASTLSMASVEVCASVFGITVFVDCDGTVVDASNIRRVGHVLHEAPTSCGIEGCSIEASMSPLRFVATMVGY</sequence>
<keyword evidence="3" id="KW-1185">Reference proteome</keyword>
<dbReference type="AlphaFoldDB" id="A0AAV0SPN3"/>
<evidence type="ECO:0000313" key="3">
    <source>
        <dbReference type="Proteomes" id="UP001157938"/>
    </source>
</evidence>
<evidence type="ECO:0000313" key="2">
    <source>
        <dbReference type="EMBL" id="CAI5705301.1"/>
    </source>
</evidence>
<reference evidence="2" key="2">
    <citation type="submission" date="2022-12" db="EMBL/GenBank/DDBJ databases">
        <authorList>
            <person name="Webb A."/>
        </authorList>
    </citation>
    <scope>NUCLEOTIDE SEQUENCE</scope>
    <source>
        <strain evidence="2">Pf2</strain>
    </source>
</reference>
<gene>
    <name evidence="1" type="ORF">PFR001_LOCUS1260</name>
    <name evidence="2" type="ORF">PFR002_LOCUS541</name>
</gene>
<accession>A0AAV0SPN3</accession>
<dbReference type="Proteomes" id="UP001157938">
    <property type="component" value="Unassembled WGS sequence"/>
</dbReference>
<dbReference type="Proteomes" id="UP001159659">
    <property type="component" value="Unassembled WGS sequence"/>
</dbReference>
<proteinExistence type="predicted"/>
<protein>
    <submittedName>
        <fullName evidence="2">Uncharacterized protein</fullName>
    </submittedName>
</protein>
<name>A0AAV0SPN3_9STRA</name>